<evidence type="ECO:0000313" key="3">
    <source>
        <dbReference type="Proteomes" id="UP000192257"/>
    </source>
</evidence>
<feature type="compositionally biased region" description="Polar residues" evidence="1">
    <location>
        <begin position="337"/>
        <end position="346"/>
    </location>
</feature>
<protein>
    <submittedName>
        <fullName evidence="2">Uncharacterized protein</fullName>
    </submittedName>
</protein>
<keyword evidence="3" id="KW-1185">Reference proteome</keyword>
<dbReference type="GeneID" id="39980615"/>
<feature type="compositionally biased region" description="Basic and acidic residues" evidence="1">
    <location>
        <begin position="282"/>
        <end position="311"/>
    </location>
</feature>
<feature type="compositionally biased region" description="Basic and acidic residues" evidence="1">
    <location>
        <begin position="157"/>
        <end position="179"/>
    </location>
</feature>
<feature type="region of interest" description="Disordered" evidence="1">
    <location>
        <begin position="407"/>
        <end position="606"/>
    </location>
</feature>
<feature type="region of interest" description="Disordered" evidence="1">
    <location>
        <begin position="1"/>
        <end position="249"/>
    </location>
</feature>
<organism evidence="2 3">
    <name type="scientific">Trypanosoma theileri</name>
    <dbReference type="NCBI Taxonomy" id="67003"/>
    <lineage>
        <taxon>Eukaryota</taxon>
        <taxon>Discoba</taxon>
        <taxon>Euglenozoa</taxon>
        <taxon>Kinetoplastea</taxon>
        <taxon>Metakinetoplastina</taxon>
        <taxon>Trypanosomatida</taxon>
        <taxon>Trypanosomatidae</taxon>
        <taxon>Trypanosoma</taxon>
    </lineage>
</organism>
<feature type="compositionally biased region" description="Polar residues" evidence="1">
    <location>
        <begin position="138"/>
        <end position="156"/>
    </location>
</feature>
<feature type="compositionally biased region" description="Acidic residues" evidence="1">
    <location>
        <begin position="545"/>
        <end position="556"/>
    </location>
</feature>
<sequence>MGSCCSSHKGAAEHTVGHRKQSTSQGDLPSHENSLPPATRSASSSRLRQDGKAAGESGTGNGENWMVIPLPAANPQENIEETPVQTAAEGNEKKNPGPPLARVGTSYETPVQENKKKEEEVEDEDDGELYSVAEESSDSGNQIILGHSTSAAVSTPTRKEKTERPIHAESAFPKDHDDSSSSSDVWSDYQEGRRRSNSNAGALITTVGTVSTFVVHPEENRDRGNSLSINSTHPVQNVEKEEKEKESPLHSVVVVSNAVKNICEETSMSLLRAVSLGHNMMKKEDHTASESPKEKKEEKIVEKKTPDDTNKESNSGNALANIIRQSVHKEQERQGESPLQSPSQSAGLKPRENIIQLDTLFSDSDDENNNGAAGLNENLHKDPHKGSPLQVGGGGVVLPVVAKVKQFDEDSVHSQEHEDPPKGIQTLKGDEVVSAAVATAGVGGIQDYIDSGSSDGGSERRRLTAIVQRPAPPTPSPPSQQQQYKPEEEEVEEEGKKRTEPRDGEVREVRTVSPTLRKEEVVGNDKNEVMREEQRNHSNDINNDYGEDGSDNDVDDDIKGDGSLKKHLPGSGIVLPTQPRPAMIISPPPVTPQSREGESDDNDDIH</sequence>
<dbReference type="OrthoDB" id="10585939at2759"/>
<feature type="compositionally biased region" description="Basic and acidic residues" evidence="1">
    <location>
        <begin position="407"/>
        <end position="421"/>
    </location>
</feature>
<feature type="compositionally biased region" description="Polar residues" evidence="1">
    <location>
        <begin position="22"/>
        <end position="33"/>
    </location>
</feature>
<proteinExistence type="predicted"/>
<evidence type="ECO:0000313" key="2">
    <source>
        <dbReference type="EMBL" id="ORC93277.1"/>
    </source>
</evidence>
<gene>
    <name evidence="2" type="ORF">TM35_000011540</name>
</gene>
<feature type="compositionally biased region" description="Basic and acidic residues" evidence="1">
    <location>
        <begin position="494"/>
        <end position="538"/>
    </location>
</feature>
<feature type="compositionally biased region" description="Polar residues" evidence="1">
    <location>
        <begin position="225"/>
        <end position="235"/>
    </location>
</feature>
<dbReference type="RefSeq" id="XP_028887343.1">
    <property type="nucleotide sequence ID" value="XM_029020835.1"/>
</dbReference>
<feature type="compositionally biased region" description="Low complexity" evidence="1">
    <location>
        <begin position="432"/>
        <end position="453"/>
    </location>
</feature>
<dbReference type="AlphaFoldDB" id="A0A1X0P8K1"/>
<feature type="compositionally biased region" description="Basic and acidic residues" evidence="1">
    <location>
        <begin position="238"/>
        <end position="248"/>
    </location>
</feature>
<reference evidence="2 3" key="1">
    <citation type="submission" date="2017-03" db="EMBL/GenBank/DDBJ databases">
        <title>An alternative strategy for trypanosome survival in the mammalian bloodstream revealed through genome and transcriptome analysis of the ubiquitous bovine parasite Trypanosoma (Megatrypanum) theileri.</title>
        <authorList>
            <person name="Kelly S."/>
            <person name="Ivens A."/>
            <person name="Mott A."/>
            <person name="O'Neill E."/>
            <person name="Emms D."/>
            <person name="Macleod O."/>
            <person name="Voorheis P."/>
            <person name="Matthews J."/>
            <person name="Matthews K."/>
            <person name="Carrington M."/>
        </authorList>
    </citation>
    <scope>NUCLEOTIDE SEQUENCE [LARGE SCALE GENOMIC DNA]</scope>
    <source>
        <strain evidence="2">Edinburgh</strain>
    </source>
</reference>
<dbReference type="VEuPathDB" id="TriTrypDB:TM35_000011540"/>
<evidence type="ECO:0000256" key="1">
    <source>
        <dbReference type="SAM" id="MobiDB-lite"/>
    </source>
</evidence>
<feature type="region of interest" description="Disordered" evidence="1">
    <location>
        <begin position="282"/>
        <end position="394"/>
    </location>
</feature>
<comment type="caution">
    <text evidence="2">The sequence shown here is derived from an EMBL/GenBank/DDBJ whole genome shotgun (WGS) entry which is preliminary data.</text>
</comment>
<name>A0A1X0P8K1_9TRYP</name>
<dbReference type="EMBL" id="NBCO01000001">
    <property type="protein sequence ID" value="ORC93277.1"/>
    <property type="molecule type" value="Genomic_DNA"/>
</dbReference>
<accession>A0A1X0P8K1</accession>
<dbReference type="Proteomes" id="UP000192257">
    <property type="component" value="Unassembled WGS sequence"/>
</dbReference>